<dbReference type="AlphaFoldDB" id="A0A1T4W1Y9"/>
<keyword evidence="2" id="KW-1185">Reference proteome</keyword>
<dbReference type="Pfam" id="PF19991">
    <property type="entry name" value="HMA_2"/>
    <property type="match status" value="1"/>
</dbReference>
<gene>
    <name evidence="1" type="ORF">SAMN02745704_00117</name>
</gene>
<dbReference type="OrthoDB" id="9794780at2"/>
<dbReference type="STRING" id="1121449.SAMN02745704_00117"/>
<proteinExistence type="predicted"/>
<reference evidence="1 2" key="1">
    <citation type="submission" date="2017-02" db="EMBL/GenBank/DDBJ databases">
        <authorList>
            <person name="Peterson S.W."/>
        </authorList>
    </citation>
    <scope>NUCLEOTIDE SEQUENCE [LARGE SCALE GENOMIC DNA]</scope>
    <source>
        <strain evidence="1 2">DSM 16080</strain>
    </source>
</reference>
<dbReference type="Proteomes" id="UP000190027">
    <property type="component" value="Unassembled WGS sequence"/>
</dbReference>
<organism evidence="1 2">
    <name type="scientific">Paucidesulfovibrio gracilis DSM 16080</name>
    <dbReference type="NCBI Taxonomy" id="1121449"/>
    <lineage>
        <taxon>Bacteria</taxon>
        <taxon>Pseudomonadati</taxon>
        <taxon>Thermodesulfobacteriota</taxon>
        <taxon>Desulfovibrionia</taxon>
        <taxon>Desulfovibrionales</taxon>
        <taxon>Desulfovibrionaceae</taxon>
        <taxon>Paucidesulfovibrio</taxon>
    </lineage>
</organism>
<protein>
    <submittedName>
        <fullName evidence="1">Cation-transporting P-type ATPase C</fullName>
    </submittedName>
</protein>
<name>A0A1T4W1Y9_9BACT</name>
<accession>A0A1T4W1Y9</accession>
<dbReference type="RefSeq" id="WP_078715710.1">
    <property type="nucleotide sequence ID" value="NZ_FUYC01000001.1"/>
</dbReference>
<dbReference type="EMBL" id="FUYC01000001">
    <property type="protein sequence ID" value="SKA71314.1"/>
    <property type="molecule type" value="Genomic_DNA"/>
</dbReference>
<evidence type="ECO:0000313" key="1">
    <source>
        <dbReference type="EMBL" id="SKA71314.1"/>
    </source>
</evidence>
<evidence type="ECO:0000313" key="2">
    <source>
        <dbReference type="Proteomes" id="UP000190027"/>
    </source>
</evidence>
<sequence length="79" mass="9000">MSLQIQHSLPERVRIRAPFVRNNAAAAHALEQYAKDIEGIQWIRANTKCATIVVRFNQSMLSAMDVLHLLQQQSRWGTA</sequence>